<evidence type="ECO:0000313" key="2">
    <source>
        <dbReference type="Proteomes" id="UP000015105"/>
    </source>
</evidence>
<dbReference type="EnsemblPlants" id="AET3Gv20118100.3">
    <property type="protein sequence ID" value="AET3Gv20118100.3"/>
    <property type="gene ID" value="AET3Gv20118100"/>
</dbReference>
<reference evidence="1" key="3">
    <citation type="journal article" date="2017" name="Nature">
        <title>Genome sequence of the progenitor of the wheat D genome Aegilops tauschii.</title>
        <authorList>
            <person name="Luo M.C."/>
            <person name="Gu Y.Q."/>
            <person name="Puiu D."/>
            <person name="Wang H."/>
            <person name="Twardziok S.O."/>
            <person name="Deal K.R."/>
            <person name="Huo N."/>
            <person name="Zhu T."/>
            <person name="Wang L."/>
            <person name="Wang Y."/>
            <person name="McGuire P.E."/>
            <person name="Liu S."/>
            <person name="Long H."/>
            <person name="Ramasamy R.K."/>
            <person name="Rodriguez J.C."/>
            <person name="Van S.L."/>
            <person name="Yuan L."/>
            <person name="Wang Z."/>
            <person name="Xia Z."/>
            <person name="Xiao L."/>
            <person name="Anderson O.D."/>
            <person name="Ouyang S."/>
            <person name="Liang Y."/>
            <person name="Zimin A.V."/>
            <person name="Pertea G."/>
            <person name="Qi P."/>
            <person name="Bennetzen J.L."/>
            <person name="Dai X."/>
            <person name="Dawson M.W."/>
            <person name="Muller H.G."/>
            <person name="Kugler K."/>
            <person name="Rivarola-Duarte L."/>
            <person name="Spannagl M."/>
            <person name="Mayer K.F.X."/>
            <person name="Lu F.H."/>
            <person name="Bevan M.W."/>
            <person name="Leroy P."/>
            <person name="Li P."/>
            <person name="You F.M."/>
            <person name="Sun Q."/>
            <person name="Liu Z."/>
            <person name="Lyons E."/>
            <person name="Wicker T."/>
            <person name="Salzberg S.L."/>
            <person name="Devos K.M."/>
            <person name="Dvorak J."/>
        </authorList>
    </citation>
    <scope>NUCLEOTIDE SEQUENCE [LARGE SCALE GENOMIC DNA]</scope>
    <source>
        <strain evidence="1">cv. AL8/78</strain>
    </source>
</reference>
<accession>A0A453DVI9</accession>
<dbReference type="Gene3D" id="1.10.8.60">
    <property type="match status" value="1"/>
</dbReference>
<reference evidence="1" key="4">
    <citation type="submission" date="2019-03" db="UniProtKB">
        <authorList>
            <consortium name="EnsemblPlants"/>
        </authorList>
    </citation>
    <scope>IDENTIFICATION</scope>
</reference>
<dbReference type="AlphaFoldDB" id="A0A453DVI9"/>
<name>A0A453DVI9_AEGTS</name>
<reference evidence="1" key="5">
    <citation type="journal article" date="2021" name="G3 (Bethesda)">
        <title>Aegilops tauschii genome assembly Aet v5.0 features greater sequence contiguity and improved annotation.</title>
        <authorList>
            <person name="Wang L."/>
            <person name="Zhu T."/>
            <person name="Rodriguez J.C."/>
            <person name="Deal K.R."/>
            <person name="Dubcovsky J."/>
            <person name="McGuire P.E."/>
            <person name="Lux T."/>
            <person name="Spannagl M."/>
            <person name="Mayer K.F.X."/>
            <person name="Baldrich P."/>
            <person name="Meyers B.C."/>
            <person name="Huo N."/>
            <person name="Gu Y.Q."/>
            <person name="Zhou H."/>
            <person name="Devos K.M."/>
            <person name="Bennetzen J.L."/>
            <person name="Unver T."/>
            <person name="Budak H."/>
            <person name="Gulick P.J."/>
            <person name="Galiba G."/>
            <person name="Kalapos B."/>
            <person name="Nelson D.R."/>
            <person name="Li P."/>
            <person name="You F.M."/>
            <person name="Luo M.C."/>
            <person name="Dvorak J."/>
        </authorList>
    </citation>
    <scope>NUCLEOTIDE SEQUENCE [LARGE SCALE GENOMIC DNA]</scope>
    <source>
        <strain evidence="1">cv. AL8/78</strain>
    </source>
</reference>
<dbReference type="Gramene" id="AET3Gv20118100.3">
    <property type="protein sequence ID" value="AET3Gv20118100.3"/>
    <property type="gene ID" value="AET3Gv20118100"/>
</dbReference>
<proteinExistence type="predicted"/>
<organism evidence="1 2">
    <name type="scientific">Aegilops tauschii subsp. strangulata</name>
    <name type="common">Goatgrass</name>
    <dbReference type="NCBI Taxonomy" id="200361"/>
    <lineage>
        <taxon>Eukaryota</taxon>
        <taxon>Viridiplantae</taxon>
        <taxon>Streptophyta</taxon>
        <taxon>Embryophyta</taxon>
        <taxon>Tracheophyta</taxon>
        <taxon>Spermatophyta</taxon>
        <taxon>Magnoliopsida</taxon>
        <taxon>Liliopsida</taxon>
        <taxon>Poales</taxon>
        <taxon>Poaceae</taxon>
        <taxon>BOP clade</taxon>
        <taxon>Pooideae</taxon>
        <taxon>Triticodae</taxon>
        <taxon>Triticeae</taxon>
        <taxon>Triticinae</taxon>
        <taxon>Aegilops</taxon>
    </lineage>
</organism>
<dbReference type="InterPro" id="IPR027417">
    <property type="entry name" value="P-loop_NTPase"/>
</dbReference>
<reference evidence="2" key="2">
    <citation type="journal article" date="2017" name="Nat. Plants">
        <title>The Aegilops tauschii genome reveals multiple impacts of transposons.</title>
        <authorList>
            <person name="Zhao G."/>
            <person name="Zou C."/>
            <person name="Li K."/>
            <person name="Wang K."/>
            <person name="Li T."/>
            <person name="Gao L."/>
            <person name="Zhang X."/>
            <person name="Wang H."/>
            <person name="Yang Z."/>
            <person name="Liu X."/>
            <person name="Jiang W."/>
            <person name="Mao L."/>
            <person name="Kong X."/>
            <person name="Jiao Y."/>
            <person name="Jia J."/>
        </authorList>
    </citation>
    <scope>NUCLEOTIDE SEQUENCE [LARGE SCALE GENOMIC DNA]</scope>
    <source>
        <strain evidence="2">cv. AL8/78</strain>
    </source>
</reference>
<dbReference type="STRING" id="200361.A0A453DVI9"/>
<keyword evidence="2" id="KW-1185">Reference proteome</keyword>
<sequence length="97" mass="10765">AGIISGENGTLNRVFQYVCPPIWRTVSSGRTLASWLPLPAGVPPPCYSDEWCSVSAPFRAAQPAVQRQFDKRIHIPLPDSQAMQHRFKVHLVDTAHS</sequence>
<dbReference type="Proteomes" id="UP000015105">
    <property type="component" value="Chromosome 3D"/>
</dbReference>
<protein>
    <submittedName>
        <fullName evidence="1">Uncharacterized protein</fullName>
    </submittedName>
</protein>
<reference evidence="2" key="1">
    <citation type="journal article" date="2014" name="Science">
        <title>Ancient hybridizations among the ancestral genomes of bread wheat.</title>
        <authorList>
            <consortium name="International Wheat Genome Sequencing Consortium,"/>
            <person name="Marcussen T."/>
            <person name="Sandve S.R."/>
            <person name="Heier L."/>
            <person name="Spannagl M."/>
            <person name="Pfeifer M."/>
            <person name="Jakobsen K.S."/>
            <person name="Wulff B.B."/>
            <person name="Steuernagel B."/>
            <person name="Mayer K.F."/>
            <person name="Olsen O.A."/>
        </authorList>
    </citation>
    <scope>NUCLEOTIDE SEQUENCE [LARGE SCALE GENOMIC DNA]</scope>
    <source>
        <strain evidence="2">cv. AL8/78</strain>
    </source>
</reference>
<dbReference type="Gene3D" id="3.40.50.300">
    <property type="entry name" value="P-loop containing nucleotide triphosphate hydrolases"/>
    <property type="match status" value="1"/>
</dbReference>
<evidence type="ECO:0000313" key="1">
    <source>
        <dbReference type="EnsemblPlants" id="AET3Gv20118100.3"/>
    </source>
</evidence>